<dbReference type="SUPFAM" id="SSF51182">
    <property type="entry name" value="RmlC-like cupins"/>
    <property type="match status" value="1"/>
</dbReference>
<accession>A0AAJ5YWR2</accession>
<organism evidence="18 19">
    <name type="scientific">Malassezia arunalokei</name>
    <dbReference type="NCBI Taxonomy" id="1514897"/>
    <lineage>
        <taxon>Eukaryota</taxon>
        <taxon>Fungi</taxon>
        <taxon>Dikarya</taxon>
        <taxon>Basidiomycota</taxon>
        <taxon>Ustilaginomycotina</taxon>
        <taxon>Malasseziomycetes</taxon>
        <taxon>Malasseziales</taxon>
        <taxon>Malasseziaceae</taxon>
        <taxon>Malassezia</taxon>
    </lineage>
</organism>
<feature type="binding site" evidence="11">
    <location>
        <position position="140"/>
    </location>
    <ligand>
        <name>Zn(2+)</name>
        <dbReference type="ChEBI" id="CHEBI:29105"/>
    </ligand>
</feature>
<dbReference type="CDD" id="cd07011">
    <property type="entry name" value="cupin_PMI_type_I_N"/>
    <property type="match status" value="1"/>
</dbReference>
<evidence type="ECO:0000256" key="9">
    <source>
        <dbReference type="ARBA" id="ARBA00023235"/>
    </source>
</evidence>
<feature type="active site" evidence="10">
    <location>
        <position position="303"/>
    </location>
</feature>
<feature type="binding site" evidence="11">
    <location>
        <position position="115"/>
    </location>
    <ligand>
        <name>Zn(2+)</name>
        <dbReference type="ChEBI" id="CHEBI:29105"/>
    </ligand>
</feature>
<feature type="binding site" evidence="11">
    <location>
        <position position="284"/>
    </location>
    <ligand>
        <name>Zn(2+)</name>
        <dbReference type="ChEBI" id="CHEBI:29105"/>
    </ligand>
</feature>
<protein>
    <recommendedName>
        <fullName evidence="6 12">Mannose-6-phosphate isomerase</fullName>
        <ecNumber evidence="5 12">5.3.1.8</ecNumber>
    </recommendedName>
</protein>
<dbReference type="InterPro" id="IPR046456">
    <property type="entry name" value="PMI_typeI_C"/>
</dbReference>
<dbReference type="InterPro" id="IPR046458">
    <property type="entry name" value="PMI_typeI_hel"/>
</dbReference>
<feature type="domain" description="Phosphomannose isomerase type I helical insertion" evidence="17">
    <location>
        <begin position="185"/>
        <end position="265"/>
    </location>
</feature>
<dbReference type="GO" id="GO:0008270">
    <property type="term" value="F:zinc ion binding"/>
    <property type="evidence" value="ECO:0007669"/>
    <property type="project" value="InterPro"/>
</dbReference>
<dbReference type="PIRSF" id="PIRSF001480">
    <property type="entry name" value="Mannose-6-phosphate_isomerase"/>
    <property type="match status" value="1"/>
</dbReference>
<feature type="domain" description="Phosphomannose isomerase type I C-terminal" evidence="15">
    <location>
        <begin position="346"/>
        <end position="390"/>
    </location>
</feature>
<evidence type="ECO:0000256" key="4">
    <source>
        <dbReference type="ARBA" id="ARBA00010772"/>
    </source>
</evidence>
<comment type="function">
    <text evidence="2">Involved in the synthesis of the GDP-mannose and dolichol-phosphate-mannose required for a number of critical mannosyl transfer reactions.</text>
</comment>
<keyword evidence="9 12" id="KW-0413">Isomerase</keyword>
<evidence type="ECO:0000256" key="8">
    <source>
        <dbReference type="ARBA" id="ARBA00022833"/>
    </source>
</evidence>
<evidence type="ECO:0000256" key="1">
    <source>
        <dbReference type="ARBA" id="ARBA00000757"/>
    </source>
</evidence>
<reference evidence="18 19" key="1">
    <citation type="submission" date="2023-03" db="EMBL/GenBank/DDBJ databases">
        <title>Mating type loci evolution in Malassezia.</title>
        <authorList>
            <person name="Coelho M.A."/>
        </authorList>
    </citation>
    <scope>NUCLEOTIDE SEQUENCE [LARGE SCALE GENOMIC DNA]</scope>
    <source>
        <strain evidence="18 19">CBS 13387</strain>
    </source>
</reference>
<evidence type="ECO:0000256" key="3">
    <source>
        <dbReference type="ARBA" id="ARBA00004666"/>
    </source>
</evidence>
<dbReference type="InterPro" id="IPR001250">
    <property type="entry name" value="Man6P_Isoase-1"/>
</dbReference>
<evidence type="ECO:0000313" key="18">
    <source>
        <dbReference type="EMBL" id="WFD14580.1"/>
    </source>
</evidence>
<evidence type="ECO:0000256" key="11">
    <source>
        <dbReference type="PIRSR" id="PIRSR001480-2"/>
    </source>
</evidence>
<dbReference type="GO" id="GO:0005829">
    <property type="term" value="C:cytosol"/>
    <property type="evidence" value="ECO:0007669"/>
    <property type="project" value="TreeGrafter"/>
</dbReference>
<feature type="binding site" evidence="11">
    <location>
        <position position="113"/>
    </location>
    <ligand>
        <name>Zn(2+)</name>
        <dbReference type="ChEBI" id="CHEBI:29105"/>
    </ligand>
</feature>
<evidence type="ECO:0000256" key="12">
    <source>
        <dbReference type="RuleBase" id="RU000611"/>
    </source>
</evidence>
<keyword evidence="8 11" id="KW-0862">Zinc</keyword>
<sequence>MWTLIPGVQSYEWGVPGGAPNSLVADFAESTPELHFQREANKPYAELWMGTHPNVPSRVIQPDGSQVSLNDILRNDHSLLGSNIVEKFGVDNSCGALPFLFKVLSINKALSIQAHPDKALAEQLHQQKPTMYKDDNHKPEMAIAIQAFEGFCGFRPVKEVRDFVTRVPELRTVLRADEVMDKRLQEAVDAQSRGDEKEACVRDTIKLVFGALMRADPQVYEPAVSSLAGRYERGTDEVSEEVRALIVRLNQQYPKDVGVLCTFFLNVVHLERGQAMFLGADEPHAYLSGHILECMAASDNVVRAGLTPKARDVEVLVDMLTYESKDAAAQRLDAPVWDGDSQKGTVIYNPPIPEFAVLLTTLAPGARSEHRALHGPSIIIATEGSGTYTVNGKKAEVHTGRVFFVEANQALQITAGVSGLIVARAFVEVA</sequence>
<dbReference type="EC" id="5.3.1.8" evidence="5 12"/>
<comment type="cofactor">
    <cofactor evidence="11 12">
        <name>Zn(2+)</name>
        <dbReference type="ChEBI" id="CHEBI:29105"/>
    </cofactor>
    <text evidence="11 12">Binds 1 zinc ion per subunit.</text>
</comment>
<dbReference type="GO" id="GO:0004476">
    <property type="term" value="F:mannose-6-phosphate isomerase activity"/>
    <property type="evidence" value="ECO:0007669"/>
    <property type="project" value="UniProtKB-EC"/>
</dbReference>
<dbReference type="Gene3D" id="2.60.120.10">
    <property type="entry name" value="Jelly Rolls"/>
    <property type="match status" value="2"/>
</dbReference>
<evidence type="ECO:0000259" key="16">
    <source>
        <dbReference type="Pfam" id="PF20511"/>
    </source>
</evidence>
<evidence type="ECO:0000313" key="19">
    <source>
        <dbReference type="Proteomes" id="UP001217582"/>
    </source>
</evidence>
<comment type="similarity">
    <text evidence="4 13">Belongs to the mannose-6-phosphate isomerase type 1 family.</text>
</comment>
<keyword evidence="7 11" id="KW-0479">Metal-binding</keyword>
<dbReference type="PANTHER" id="PTHR10309:SF0">
    <property type="entry name" value="MANNOSE-6-PHOSPHATE ISOMERASE"/>
    <property type="match status" value="1"/>
</dbReference>
<dbReference type="PANTHER" id="PTHR10309">
    <property type="entry name" value="MANNOSE-6-PHOSPHATE ISOMERASE"/>
    <property type="match status" value="1"/>
</dbReference>
<dbReference type="GO" id="GO:0009298">
    <property type="term" value="P:GDP-mannose biosynthetic process"/>
    <property type="evidence" value="ECO:0007669"/>
    <property type="project" value="InterPro"/>
</dbReference>
<dbReference type="PROSITE" id="PS00965">
    <property type="entry name" value="PMI_I_1"/>
    <property type="match status" value="1"/>
</dbReference>
<dbReference type="InterPro" id="IPR046457">
    <property type="entry name" value="PMI_typeI_cat"/>
</dbReference>
<dbReference type="Pfam" id="PF20512">
    <property type="entry name" value="PMI_typeI_hel"/>
    <property type="match status" value="1"/>
</dbReference>
<evidence type="ECO:0000256" key="5">
    <source>
        <dbReference type="ARBA" id="ARBA00011956"/>
    </source>
</evidence>
<dbReference type="EMBL" id="CP119916">
    <property type="protein sequence ID" value="WFD14580.1"/>
    <property type="molecule type" value="Genomic_DNA"/>
</dbReference>
<feature type="domain" description="Phosphomannose isomerase type I catalytic" evidence="16">
    <location>
        <begin position="2"/>
        <end position="157"/>
    </location>
</feature>
<dbReference type="PRINTS" id="PR00714">
    <property type="entry name" value="MAN6PISMRASE"/>
</dbReference>
<dbReference type="Pfam" id="PF20511">
    <property type="entry name" value="PMI_typeI_cat"/>
    <property type="match status" value="1"/>
</dbReference>
<proteinExistence type="inferred from homology"/>
<dbReference type="InterPro" id="IPR014710">
    <property type="entry name" value="RmlC-like_jellyroll"/>
</dbReference>
<dbReference type="Gene3D" id="1.10.441.10">
    <property type="entry name" value="Phosphomannose Isomerase, domain 2"/>
    <property type="match status" value="1"/>
</dbReference>
<evidence type="ECO:0000256" key="2">
    <source>
        <dbReference type="ARBA" id="ARBA00002564"/>
    </source>
</evidence>
<gene>
    <name evidence="18" type="primary">PMI1</name>
    <name evidence="18" type="ORF">MARU1_000586</name>
</gene>
<name>A0AAJ5YWR2_9BASI</name>
<comment type="catalytic activity">
    <reaction evidence="1 12">
        <text>D-mannose 6-phosphate = D-fructose 6-phosphate</text>
        <dbReference type="Rhea" id="RHEA:12356"/>
        <dbReference type="ChEBI" id="CHEBI:58735"/>
        <dbReference type="ChEBI" id="CHEBI:61527"/>
        <dbReference type="EC" id="5.3.1.8"/>
    </reaction>
</comment>
<dbReference type="Proteomes" id="UP001217582">
    <property type="component" value="Chromosome 1"/>
</dbReference>
<dbReference type="PROSITE" id="PS00966">
    <property type="entry name" value="PMI_I_2"/>
    <property type="match status" value="1"/>
</dbReference>
<evidence type="ECO:0000256" key="13">
    <source>
        <dbReference type="RuleBase" id="RU004189"/>
    </source>
</evidence>
<evidence type="ECO:0000256" key="10">
    <source>
        <dbReference type="PIRSR" id="PIRSR001480-1"/>
    </source>
</evidence>
<dbReference type="GO" id="GO:0005975">
    <property type="term" value="P:carbohydrate metabolic process"/>
    <property type="evidence" value="ECO:0007669"/>
    <property type="project" value="InterPro"/>
</dbReference>
<dbReference type="InterPro" id="IPR011051">
    <property type="entry name" value="RmlC_Cupin_sf"/>
</dbReference>
<keyword evidence="19" id="KW-1185">Reference proteome</keyword>
<evidence type="ECO:0000256" key="14">
    <source>
        <dbReference type="RuleBase" id="RU004248"/>
    </source>
</evidence>
<evidence type="ECO:0000259" key="15">
    <source>
        <dbReference type="Pfam" id="PF01238"/>
    </source>
</evidence>
<evidence type="ECO:0000256" key="7">
    <source>
        <dbReference type="ARBA" id="ARBA00022723"/>
    </source>
</evidence>
<dbReference type="InterPro" id="IPR016305">
    <property type="entry name" value="Mannose-6-P_Isomerase"/>
</dbReference>
<comment type="pathway">
    <text evidence="3 14">Nucleotide-sugar biosynthesis; GDP-alpha-D-mannose biosynthesis; alpha-D-mannose 1-phosphate from D-fructose 6-phosphate: step 1/2.</text>
</comment>
<evidence type="ECO:0000256" key="6">
    <source>
        <dbReference type="ARBA" id="ARBA00018236"/>
    </source>
</evidence>
<dbReference type="InterPro" id="IPR018050">
    <property type="entry name" value="Pmannose_isomerase-type1_CS"/>
</dbReference>
<dbReference type="NCBIfam" id="TIGR00218">
    <property type="entry name" value="manA"/>
    <property type="match status" value="1"/>
</dbReference>
<dbReference type="Pfam" id="PF01238">
    <property type="entry name" value="PMI_typeI_C"/>
    <property type="match status" value="1"/>
</dbReference>
<dbReference type="AlphaFoldDB" id="A0AAJ5YWR2"/>
<evidence type="ECO:0000259" key="17">
    <source>
        <dbReference type="Pfam" id="PF20512"/>
    </source>
</evidence>